<feature type="domain" description="Competence protein CoiA nuclease-like" evidence="1">
    <location>
        <begin position="68"/>
        <end position="223"/>
    </location>
</feature>
<accession>A0A920BV45</accession>
<keyword evidence="5" id="KW-1185">Reference proteome</keyword>
<organism evidence="4 5">
    <name type="scientific">Robertmurraya siralis</name>
    <dbReference type="NCBI Taxonomy" id="77777"/>
    <lineage>
        <taxon>Bacteria</taxon>
        <taxon>Bacillati</taxon>
        <taxon>Bacillota</taxon>
        <taxon>Bacilli</taxon>
        <taxon>Bacillales</taxon>
        <taxon>Bacillaceae</taxon>
        <taxon>Robertmurraya</taxon>
    </lineage>
</organism>
<gene>
    <name evidence="4" type="ORF">J27TS8_29700</name>
</gene>
<dbReference type="Pfam" id="PF06054">
    <property type="entry name" value="CoiA_nuc"/>
    <property type="match status" value="1"/>
</dbReference>
<protein>
    <submittedName>
        <fullName evidence="4">Competence protein</fullName>
    </submittedName>
</protein>
<name>A0A920BV45_9BACI</name>
<feature type="domain" description="Competence protein CoiA C-terminal" evidence="3">
    <location>
        <begin position="233"/>
        <end position="381"/>
    </location>
</feature>
<dbReference type="RefSeq" id="WP_095310074.1">
    <property type="nucleotide sequence ID" value="NZ_BORC01000004.1"/>
</dbReference>
<dbReference type="InterPro" id="IPR057252">
    <property type="entry name" value="CoiA_C"/>
</dbReference>
<dbReference type="OrthoDB" id="3784230at2"/>
<evidence type="ECO:0000313" key="4">
    <source>
        <dbReference type="EMBL" id="GIN62977.1"/>
    </source>
</evidence>
<comment type="caution">
    <text evidence="4">The sequence shown here is derived from an EMBL/GenBank/DDBJ whole genome shotgun (WGS) entry which is preliminary data.</text>
</comment>
<dbReference type="AlphaFoldDB" id="A0A920BV45"/>
<dbReference type="InterPro" id="IPR057253">
    <property type="entry name" value="CoiA-like_N"/>
</dbReference>
<dbReference type="PIRSF" id="PIRSF007487">
    <property type="entry name" value="Competence-induced_CoiA_bac"/>
    <property type="match status" value="1"/>
</dbReference>
<reference evidence="4" key="1">
    <citation type="submission" date="2021-03" db="EMBL/GenBank/DDBJ databases">
        <title>Antimicrobial resistance genes in bacteria isolated from Japanese honey, and their potential for conferring macrolide and lincosamide resistance in the American foulbrood pathogen Paenibacillus larvae.</title>
        <authorList>
            <person name="Okamoto M."/>
            <person name="Kumagai M."/>
            <person name="Kanamori H."/>
            <person name="Takamatsu D."/>
        </authorList>
    </citation>
    <scope>NUCLEOTIDE SEQUENCE</scope>
    <source>
        <strain evidence="4">J27TS8</strain>
    </source>
</reference>
<evidence type="ECO:0000313" key="5">
    <source>
        <dbReference type="Proteomes" id="UP000682111"/>
    </source>
</evidence>
<proteinExistence type="predicted"/>
<dbReference type="EMBL" id="BORC01000004">
    <property type="protein sequence ID" value="GIN62977.1"/>
    <property type="molecule type" value="Genomic_DNA"/>
</dbReference>
<dbReference type="InterPro" id="IPR021176">
    <property type="entry name" value="Competence-induced_CoiA"/>
</dbReference>
<dbReference type="InterPro" id="IPR010330">
    <property type="entry name" value="CoiA_nuc"/>
</dbReference>
<feature type="domain" description="Competence protein CoiA-like N-terminal" evidence="2">
    <location>
        <begin position="17"/>
        <end position="62"/>
    </location>
</feature>
<dbReference type="Pfam" id="PF25166">
    <property type="entry name" value="CoiA_C"/>
    <property type="match status" value="1"/>
</dbReference>
<sequence>MLTAKLHSGQVVSLAETMNKNYLETLRRKEVFYCQTCGEELILRLGEKRIYHFSHLKDSKCLSEYERESDYHLSGKLKLHEWIKSQGFEVEMERYYPEIKQRADLAFTYGQRQYCIEFQCAPISEEVFRRRTKGYQKLAIVPLWILGGKNIQRKHSHKVSLTSFHYLFLKENNLHQIYLPAFCPQTNQYIQLDNLLTPSIRNAYCHFSITQLMEKRMDDFLEPNISNLPPIKDWLRERYRYKMKLLGKRSKETTNFFAEFYSSAINPYYLPPFVGIPLKYSCALETPSFIWQAFIFLKHFHGYEQGRNIYFHDVYTTVLHEIQKERIKRRSLPSIKRNILPFAIEEYLEQLALNNVLQKVKKHHFIINKSMKMANNMEEWIQEDIIFHRGFCKNANKYN</sequence>
<evidence type="ECO:0000259" key="2">
    <source>
        <dbReference type="Pfam" id="PF25164"/>
    </source>
</evidence>
<dbReference type="Pfam" id="PF25164">
    <property type="entry name" value="CoiA_N"/>
    <property type="match status" value="1"/>
</dbReference>
<dbReference type="Proteomes" id="UP000682111">
    <property type="component" value="Unassembled WGS sequence"/>
</dbReference>
<evidence type="ECO:0000259" key="1">
    <source>
        <dbReference type="Pfam" id="PF06054"/>
    </source>
</evidence>
<evidence type="ECO:0000259" key="3">
    <source>
        <dbReference type="Pfam" id="PF25166"/>
    </source>
</evidence>